<dbReference type="SMART" id="SM00267">
    <property type="entry name" value="GGDEF"/>
    <property type="match status" value="1"/>
</dbReference>
<dbReference type="CDD" id="cd01949">
    <property type="entry name" value="GGDEF"/>
    <property type="match status" value="1"/>
</dbReference>
<accession>A0A2W7MQ87</accession>
<dbReference type="SUPFAM" id="SSF55073">
    <property type="entry name" value="Nucleotide cyclase"/>
    <property type="match status" value="1"/>
</dbReference>
<dbReference type="SUPFAM" id="SSF55785">
    <property type="entry name" value="PYP-like sensor domain (PAS domain)"/>
    <property type="match status" value="2"/>
</dbReference>
<dbReference type="InterPro" id="IPR043128">
    <property type="entry name" value="Rev_trsase/Diguanyl_cyclase"/>
</dbReference>
<dbReference type="InterPro" id="IPR000014">
    <property type="entry name" value="PAS"/>
</dbReference>
<gene>
    <name evidence="3" type="ORF">C7437_101437</name>
</gene>
<protein>
    <submittedName>
        <fullName evidence="3">PAS domain S-box-containing protein/diguanylate cyclase (GGDEF)-like protein</fullName>
    </submittedName>
</protein>
<dbReference type="EMBL" id="QKZI01000001">
    <property type="protein sequence ID" value="PZX07324.1"/>
    <property type="molecule type" value="Genomic_DNA"/>
</dbReference>
<name>A0A2W7MQ87_9BACI</name>
<dbReference type="NCBIfam" id="TIGR00254">
    <property type="entry name" value="GGDEF"/>
    <property type="match status" value="1"/>
</dbReference>
<dbReference type="Proteomes" id="UP000248646">
    <property type="component" value="Unassembled WGS sequence"/>
</dbReference>
<feature type="domain" description="GGDEF" evidence="2">
    <location>
        <begin position="288"/>
        <end position="420"/>
    </location>
</feature>
<dbReference type="InterPro" id="IPR052155">
    <property type="entry name" value="Biofilm_reg_signaling"/>
</dbReference>
<feature type="domain" description="PAS" evidence="1">
    <location>
        <begin position="133"/>
        <end position="203"/>
    </location>
</feature>
<evidence type="ECO:0000259" key="1">
    <source>
        <dbReference type="PROSITE" id="PS50112"/>
    </source>
</evidence>
<comment type="caution">
    <text evidence="3">The sequence shown here is derived from an EMBL/GenBank/DDBJ whole genome shotgun (WGS) entry which is preliminary data.</text>
</comment>
<feature type="domain" description="PAS" evidence="1">
    <location>
        <begin position="10"/>
        <end position="52"/>
    </location>
</feature>
<organism evidence="3 4">
    <name type="scientific">Psychrobacillus insolitus</name>
    <dbReference type="NCBI Taxonomy" id="1461"/>
    <lineage>
        <taxon>Bacteria</taxon>
        <taxon>Bacillati</taxon>
        <taxon>Bacillota</taxon>
        <taxon>Bacilli</taxon>
        <taxon>Bacillales</taxon>
        <taxon>Bacillaceae</taxon>
        <taxon>Psychrobacillus</taxon>
    </lineage>
</organism>
<dbReference type="SMART" id="SM00091">
    <property type="entry name" value="PAS"/>
    <property type="match status" value="2"/>
</dbReference>
<dbReference type="Pfam" id="PF00990">
    <property type="entry name" value="GGDEF"/>
    <property type="match status" value="1"/>
</dbReference>
<dbReference type="InterPro" id="IPR000160">
    <property type="entry name" value="GGDEF_dom"/>
</dbReference>
<dbReference type="PANTHER" id="PTHR44757:SF2">
    <property type="entry name" value="BIOFILM ARCHITECTURE MAINTENANCE PROTEIN MBAA"/>
    <property type="match status" value="1"/>
</dbReference>
<evidence type="ECO:0000313" key="3">
    <source>
        <dbReference type="EMBL" id="PZX07324.1"/>
    </source>
</evidence>
<evidence type="ECO:0000313" key="4">
    <source>
        <dbReference type="Proteomes" id="UP000248646"/>
    </source>
</evidence>
<dbReference type="OrthoDB" id="9759607at2"/>
<evidence type="ECO:0000259" key="2">
    <source>
        <dbReference type="PROSITE" id="PS50887"/>
    </source>
</evidence>
<dbReference type="CDD" id="cd00130">
    <property type="entry name" value="PAS"/>
    <property type="match status" value="2"/>
</dbReference>
<dbReference type="RefSeq" id="WP_111437987.1">
    <property type="nucleotide sequence ID" value="NZ_QKZI01000001.1"/>
</dbReference>
<dbReference type="PROSITE" id="PS50887">
    <property type="entry name" value="GGDEF"/>
    <property type="match status" value="1"/>
</dbReference>
<sequence>MEFNSQPDVENNVLEIVWNNTNEAIFTIDYDGQILSANPSFTTILGWKVMDLSEVNYFPFFVDFSPKEHKQQLAQFKEGHDIPYYVTKRKRKDGKILDILASYRAINNGEVLAVGMYKDFSEQMNIQRRLQASEDRYRSLVEFIPDAIFVENNGEIVFVNSVGIHLVGAKSEKYVLGQSVWQFIVTDDLATFKTKVHQAMSTKEPIIEQFLRLDGEMIWTEIIAMSMVFEGESVIQVLLRDVTLKKNYEEQLEYLAFHDPLTGLTNRRYFTEQINQAIETAQKENRMLAVMYIDIDIDKFKSINDSLGHEVGDQLLKQFASRLKENVREEDILCRVGGDEFLVLLNGMKEKKVVVDIVSRLHKAFQQPYLIDNHKIVVTSSMGIAVFPQDGINSKILISRSDIALYQAKEQRNDFQFYELEKTL</sequence>
<dbReference type="FunFam" id="3.30.70.270:FF:000001">
    <property type="entry name" value="Diguanylate cyclase domain protein"/>
    <property type="match status" value="1"/>
</dbReference>
<dbReference type="Gene3D" id="3.30.450.20">
    <property type="entry name" value="PAS domain"/>
    <property type="match status" value="2"/>
</dbReference>
<dbReference type="Gene3D" id="3.30.70.270">
    <property type="match status" value="1"/>
</dbReference>
<proteinExistence type="predicted"/>
<dbReference type="PROSITE" id="PS50112">
    <property type="entry name" value="PAS"/>
    <property type="match status" value="2"/>
</dbReference>
<dbReference type="InterPro" id="IPR035965">
    <property type="entry name" value="PAS-like_dom_sf"/>
</dbReference>
<dbReference type="NCBIfam" id="TIGR00229">
    <property type="entry name" value="sensory_box"/>
    <property type="match status" value="2"/>
</dbReference>
<dbReference type="InterPro" id="IPR029787">
    <property type="entry name" value="Nucleotide_cyclase"/>
</dbReference>
<dbReference type="PANTHER" id="PTHR44757">
    <property type="entry name" value="DIGUANYLATE CYCLASE DGCP"/>
    <property type="match status" value="1"/>
</dbReference>
<dbReference type="Pfam" id="PF13426">
    <property type="entry name" value="PAS_9"/>
    <property type="match status" value="2"/>
</dbReference>
<keyword evidence="4" id="KW-1185">Reference proteome</keyword>
<dbReference type="AlphaFoldDB" id="A0A2W7MQ87"/>
<reference evidence="3 4" key="1">
    <citation type="submission" date="2018-06" db="EMBL/GenBank/DDBJ databases">
        <title>Genomic Encyclopedia of Type Strains, Phase IV (KMG-IV): sequencing the most valuable type-strain genomes for metagenomic binning, comparative biology and taxonomic classification.</title>
        <authorList>
            <person name="Goeker M."/>
        </authorList>
    </citation>
    <scope>NUCLEOTIDE SEQUENCE [LARGE SCALE GENOMIC DNA]</scope>
    <source>
        <strain evidence="3 4">DSM 5</strain>
    </source>
</reference>